<proteinExistence type="predicted"/>
<gene>
    <name evidence="1" type="ORF">BDY21DRAFT_336226</name>
</gene>
<keyword evidence="2" id="KW-1185">Reference proteome</keyword>
<dbReference type="EMBL" id="MU001673">
    <property type="protein sequence ID" value="KAF2460719.1"/>
    <property type="molecule type" value="Genomic_DNA"/>
</dbReference>
<sequence>MAHVRASQFLCVLCRRRLEVGDHVASVIGRESYEGYTSVLQISACRRYETRSHRCEGTFHTTVCRQKPCILCQQGSTAFLFHRDCHSLLQMVSHQNGLRITLNDVWAFASAFQPSFNVPEVRSRRREWASFKWSFADGGWILALDEVIPGTPKVQDEAAFLKGISRLPKELIFYIAELSWPCTYQSFIVVMSETRHLMEYMKTARPSHITVSLQHSVYALRITHAGISYISRLQTTPSSGSEVIWKGGRVHRVEVALDEIGVIDLMFLGEGSSIKRRLRPASWYKVLEERLPTEVTLQSNALFLRDFLTKDDDILWDTPNPPVLNLQSRYGLPPSPMSRFEGKPFRLRYLALSEDLNGLAVSCGRGRTIGLQTHPSGPKQTKEFYERIEAAYVGCPVWIYFPVSPGEKIWRVWIREIDNELNIRDPVVVLQTTLNRVCFCGPYINPASHREYRFQLLGDELDGAVTAICCSEVCTGVLESSFAFAVTSQPGNTSIGPAIPRWSVAGSDIPKVCPNRDWYYSKASLENVIGIQFCVDQQQRHQPYIGMMIYYKGSREVLGQWRLDRAISTVFEPHTYIYYRASIHELAPYIEEISCPKDTDTPNHKGGYERVAMSGQLIWWFRSGASQIIVPSK</sequence>
<reference evidence="1" key="1">
    <citation type="journal article" date="2020" name="Stud. Mycol.">
        <title>101 Dothideomycetes genomes: a test case for predicting lifestyles and emergence of pathogens.</title>
        <authorList>
            <person name="Haridas S."/>
            <person name="Albert R."/>
            <person name="Binder M."/>
            <person name="Bloem J."/>
            <person name="Labutti K."/>
            <person name="Salamov A."/>
            <person name="Andreopoulos B."/>
            <person name="Baker S."/>
            <person name="Barry K."/>
            <person name="Bills G."/>
            <person name="Bluhm B."/>
            <person name="Cannon C."/>
            <person name="Castanera R."/>
            <person name="Culley D."/>
            <person name="Daum C."/>
            <person name="Ezra D."/>
            <person name="Gonzalez J."/>
            <person name="Henrissat B."/>
            <person name="Kuo A."/>
            <person name="Liang C."/>
            <person name="Lipzen A."/>
            <person name="Lutzoni F."/>
            <person name="Magnuson J."/>
            <person name="Mondo S."/>
            <person name="Nolan M."/>
            <person name="Ohm R."/>
            <person name="Pangilinan J."/>
            <person name="Park H.-J."/>
            <person name="Ramirez L."/>
            <person name="Alfaro M."/>
            <person name="Sun H."/>
            <person name="Tritt A."/>
            <person name="Yoshinaga Y."/>
            <person name="Zwiers L.-H."/>
            <person name="Turgeon B."/>
            <person name="Goodwin S."/>
            <person name="Spatafora J."/>
            <person name="Crous P."/>
            <person name="Grigoriev I."/>
        </authorList>
    </citation>
    <scope>NUCLEOTIDE SEQUENCE</scope>
    <source>
        <strain evidence="1">ATCC 16933</strain>
    </source>
</reference>
<dbReference type="Proteomes" id="UP000799766">
    <property type="component" value="Unassembled WGS sequence"/>
</dbReference>
<evidence type="ECO:0000313" key="2">
    <source>
        <dbReference type="Proteomes" id="UP000799766"/>
    </source>
</evidence>
<evidence type="ECO:0000313" key="1">
    <source>
        <dbReference type="EMBL" id="KAF2460719.1"/>
    </source>
</evidence>
<name>A0A6A6PA15_9PEZI</name>
<protein>
    <submittedName>
        <fullName evidence="1">Uncharacterized protein</fullName>
    </submittedName>
</protein>
<organism evidence="1 2">
    <name type="scientific">Lineolata rhizophorae</name>
    <dbReference type="NCBI Taxonomy" id="578093"/>
    <lineage>
        <taxon>Eukaryota</taxon>
        <taxon>Fungi</taxon>
        <taxon>Dikarya</taxon>
        <taxon>Ascomycota</taxon>
        <taxon>Pezizomycotina</taxon>
        <taxon>Dothideomycetes</taxon>
        <taxon>Dothideomycetes incertae sedis</taxon>
        <taxon>Lineolatales</taxon>
        <taxon>Lineolataceae</taxon>
        <taxon>Lineolata</taxon>
    </lineage>
</organism>
<dbReference type="AlphaFoldDB" id="A0A6A6PA15"/>
<accession>A0A6A6PA15</accession>
<dbReference type="OrthoDB" id="3688094at2759"/>